<feature type="region of interest" description="Disordered" evidence="3">
    <location>
        <begin position="1"/>
        <end position="26"/>
    </location>
</feature>
<dbReference type="Gene3D" id="3.40.50.300">
    <property type="entry name" value="P-loop containing nucleotide triphosphate hydrolases"/>
    <property type="match status" value="1"/>
</dbReference>
<evidence type="ECO:0000313" key="5">
    <source>
        <dbReference type="Proteomes" id="UP000600547"/>
    </source>
</evidence>
<feature type="compositionally biased region" description="Basic and acidic residues" evidence="3">
    <location>
        <begin position="1"/>
        <end position="10"/>
    </location>
</feature>
<dbReference type="PANTHER" id="PTHR12169:SF6">
    <property type="entry name" value="AFG1-LIKE ATPASE"/>
    <property type="match status" value="1"/>
</dbReference>
<organism evidence="4 5">
    <name type="scientific">Deinococcus arenae</name>
    <dbReference type="NCBI Taxonomy" id="1452751"/>
    <lineage>
        <taxon>Bacteria</taxon>
        <taxon>Thermotogati</taxon>
        <taxon>Deinococcota</taxon>
        <taxon>Deinococci</taxon>
        <taxon>Deinococcales</taxon>
        <taxon>Deinococcaceae</taxon>
        <taxon>Deinococcus</taxon>
    </lineage>
</organism>
<dbReference type="NCBIfam" id="NF040713">
    <property type="entry name" value="ZapE"/>
    <property type="match status" value="1"/>
</dbReference>
<dbReference type="InterPro" id="IPR005654">
    <property type="entry name" value="ATPase_AFG1-like"/>
</dbReference>
<name>A0A8H9L7Q4_9DEIO</name>
<evidence type="ECO:0000256" key="3">
    <source>
        <dbReference type="SAM" id="MobiDB-lite"/>
    </source>
</evidence>
<sequence length="352" mass="38785">MRARVPERTRQGLHCPVQPEMPGPDLTRPILRDLRPGRRFAGVTFAGYLAHPGFPSQQAAAQQVQAFVQGLIRPARPGFWRQRPPVRGLYLDGGFGVGKTHLLASAWALAAPDIPVGYVHFQELTSLIGRLGSARAAQVFAQFKLLCIDEFELDDPGNTHLIGTFLGRIMPGGVNVITTSNTPPGSLGEGRFNAALFSETLRTLAARFETVRLGGPDYRGREQPRQTLLSAAEYLAWRRRHEGVPLLSWSGAELADFLMRVHPADFGRWLGGVGGVAVTDLRTFTHPDKLLREQGAVRFVHFVDRLYDLGVPAAFTGVPIAELFEDTYRTAAFGRKYSRCLSRVAELMTEAS</sequence>
<dbReference type="Pfam" id="PF03969">
    <property type="entry name" value="AFG1_ATPase"/>
    <property type="match status" value="1"/>
</dbReference>
<protein>
    <submittedName>
        <fullName evidence="4">Cell division protein ZapE</fullName>
    </submittedName>
</protein>
<keyword evidence="1" id="KW-0547">Nucleotide-binding</keyword>
<dbReference type="GO" id="GO:0051301">
    <property type="term" value="P:cell division"/>
    <property type="evidence" value="ECO:0007669"/>
    <property type="project" value="UniProtKB-KW"/>
</dbReference>
<reference evidence="5" key="1">
    <citation type="journal article" date="2019" name="Int. J. Syst. Evol. Microbiol.">
        <title>The Global Catalogue of Microorganisms (GCM) 10K type strain sequencing project: providing services to taxonomists for standard genome sequencing and annotation.</title>
        <authorList>
            <consortium name="The Broad Institute Genomics Platform"/>
            <consortium name="The Broad Institute Genome Sequencing Center for Infectious Disease"/>
            <person name="Wu L."/>
            <person name="Ma J."/>
        </authorList>
    </citation>
    <scope>NUCLEOTIDE SEQUENCE [LARGE SCALE GENOMIC DNA]</scope>
    <source>
        <strain evidence="5">JCM 31047</strain>
    </source>
</reference>
<keyword evidence="2" id="KW-0067">ATP-binding</keyword>
<dbReference type="PANTHER" id="PTHR12169">
    <property type="entry name" value="ATPASE N2B"/>
    <property type="match status" value="1"/>
</dbReference>
<keyword evidence="5" id="KW-1185">Reference proteome</keyword>
<dbReference type="SUPFAM" id="SSF52540">
    <property type="entry name" value="P-loop containing nucleoside triphosphate hydrolases"/>
    <property type="match status" value="1"/>
</dbReference>
<comment type="caution">
    <text evidence="4">The sequence shown here is derived from an EMBL/GenBank/DDBJ whole genome shotgun (WGS) entry which is preliminary data.</text>
</comment>
<dbReference type="EMBL" id="BMQG01000007">
    <property type="protein sequence ID" value="GGM47300.1"/>
    <property type="molecule type" value="Genomic_DNA"/>
</dbReference>
<dbReference type="GO" id="GO:0005737">
    <property type="term" value="C:cytoplasm"/>
    <property type="evidence" value="ECO:0007669"/>
    <property type="project" value="TreeGrafter"/>
</dbReference>
<evidence type="ECO:0000256" key="2">
    <source>
        <dbReference type="ARBA" id="ARBA00022840"/>
    </source>
</evidence>
<gene>
    <name evidence="4" type="ORF">GCM10008956_24390</name>
</gene>
<dbReference type="AlphaFoldDB" id="A0A8H9L7Q4"/>
<proteinExistence type="predicted"/>
<evidence type="ECO:0000256" key="1">
    <source>
        <dbReference type="ARBA" id="ARBA00022741"/>
    </source>
</evidence>
<dbReference type="Proteomes" id="UP000600547">
    <property type="component" value="Unassembled WGS sequence"/>
</dbReference>
<dbReference type="GO" id="GO:0016887">
    <property type="term" value="F:ATP hydrolysis activity"/>
    <property type="evidence" value="ECO:0007669"/>
    <property type="project" value="InterPro"/>
</dbReference>
<evidence type="ECO:0000313" key="4">
    <source>
        <dbReference type="EMBL" id="GGM47300.1"/>
    </source>
</evidence>
<dbReference type="GO" id="GO:0005524">
    <property type="term" value="F:ATP binding"/>
    <property type="evidence" value="ECO:0007669"/>
    <property type="project" value="UniProtKB-KW"/>
</dbReference>
<accession>A0A8H9L7Q4</accession>
<keyword evidence="4" id="KW-0131">Cell cycle</keyword>
<dbReference type="InterPro" id="IPR027417">
    <property type="entry name" value="P-loop_NTPase"/>
</dbReference>
<keyword evidence="4" id="KW-0132">Cell division</keyword>